<feature type="chain" id="PRO_5029470685" evidence="2">
    <location>
        <begin position="20"/>
        <end position="152"/>
    </location>
</feature>
<feature type="signal peptide" evidence="2">
    <location>
        <begin position="1"/>
        <end position="19"/>
    </location>
</feature>
<evidence type="ECO:0000256" key="2">
    <source>
        <dbReference type="SAM" id="SignalP"/>
    </source>
</evidence>
<evidence type="ECO:0000313" key="3">
    <source>
        <dbReference type="EnsemblMetazoa" id="XP_022671290"/>
    </source>
</evidence>
<feature type="compositionally biased region" description="Basic and acidic residues" evidence="1">
    <location>
        <begin position="115"/>
        <end position="130"/>
    </location>
</feature>
<evidence type="ECO:0000256" key="1">
    <source>
        <dbReference type="SAM" id="MobiDB-lite"/>
    </source>
</evidence>
<dbReference type="EnsemblMetazoa" id="XM_022815555">
    <property type="protein sequence ID" value="XP_022671290"/>
    <property type="gene ID" value="LOC111254579"/>
</dbReference>
<accession>A0A7M7L6C9</accession>
<dbReference type="AlphaFoldDB" id="A0A7M7L6C9"/>
<sequence length="152" mass="17787">MRICFALTLFSLLWATHHCAPKRMFMLSFPRTGVRSHLTHLTYPERSPESAISSEPVVRSRKRNIAALAHDNLIPATKRFDEEMIFDGDLIFPLISKRDYGEELGSDIIYEDARDKNDRKDYKRDEEAMKKTYGGRNRDPFPVYKNIRYGQD</sequence>
<feature type="region of interest" description="Disordered" evidence="1">
    <location>
        <begin position="115"/>
        <end position="140"/>
    </location>
</feature>
<reference evidence="3" key="1">
    <citation type="submission" date="2021-01" db="UniProtKB">
        <authorList>
            <consortium name="EnsemblMetazoa"/>
        </authorList>
    </citation>
    <scope>IDENTIFICATION</scope>
</reference>
<dbReference type="KEGG" id="vde:111254579"/>
<keyword evidence="4" id="KW-1185">Reference proteome</keyword>
<name>A0A7M7L6C9_VARDE</name>
<dbReference type="GeneID" id="111254579"/>
<keyword evidence="2" id="KW-0732">Signal</keyword>
<dbReference type="RefSeq" id="XP_022671290.1">
    <property type="nucleotide sequence ID" value="XM_022815555.1"/>
</dbReference>
<dbReference type="Proteomes" id="UP000594260">
    <property type="component" value="Unplaced"/>
</dbReference>
<evidence type="ECO:0000313" key="4">
    <source>
        <dbReference type="Proteomes" id="UP000594260"/>
    </source>
</evidence>
<organism evidence="3 4">
    <name type="scientific">Varroa destructor</name>
    <name type="common">Honeybee mite</name>
    <dbReference type="NCBI Taxonomy" id="109461"/>
    <lineage>
        <taxon>Eukaryota</taxon>
        <taxon>Metazoa</taxon>
        <taxon>Ecdysozoa</taxon>
        <taxon>Arthropoda</taxon>
        <taxon>Chelicerata</taxon>
        <taxon>Arachnida</taxon>
        <taxon>Acari</taxon>
        <taxon>Parasitiformes</taxon>
        <taxon>Mesostigmata</taxon>
        <taxon>Gamasina</taxon>
        <taxon>Dermanyssoidea</taxon>
        <taxon>Varroidae</taxon>
        <taxon>Varroa</taxon>
    </lineage>
</organism>
<protein>
    <submittedName>
        <fullName evidence="3">Uncharacterized protein</fullName>
    </submittedName>
</protein>
<proteinExistence type="predicted"/>
<dbReference type="OrthoDB" id="10414032at2759"/>
<dbReference type="InParanoid" id="A0A7M7L6C9"/>